<dbReference type="InterPro" id="IPR029061">
    <property type="entry name" value="THDP-binding"/>
</dbReference>
<evidence type="ECO:0000313" key="5">
    <source>
        <dbReference type="Proteomes" id="UP000294558"/>
    </source>
</evidence>
<dbReference type="InterPro" id="IPR002880">
    <property type="entry name" value="Pyrv_Fd/Flavodoxin_OxRdtase_N"/>
</dbReference>
<dbReference type="EMBL" id="SOAU01000001">
    <property type="protein sequence ID" value="TDT15698.1"/>
    <property type="molecule type" value="Genomic_DNA"/>
</dbReference>
<dbReference type="Pfam" id="PF01855">
    <property type="entry name" value="POR_N"/>
    <property type="match status" value="1"/>
</dbReference>
<dbReference type="FunFam" id="3.40.50.970:FF:000022">
    <property type="entry name" value="2-oxoglutarate ferredoxin oxidoreductase alpha subunit"/>
    <property type="match status" value="1"/>
</dbReference>
<dbReference type="Pfam" id="PF01558">
    <property type="entry name" value="POR"/>
    <property type="match status" value="1"/>
</dbReference>
<dbReference type="CDD" id="cd07034">
    <property type="entry name" value="TPP_PYR_PFOR_IOR-alpha_like"/>
    <property type="match status" value="1"/>
</dbReference>
<dbReference type="InterPro" id="IPR050722">
    <property type="entry name" value="Pyruvate:ferred/Flavod_OxRd"/>
</dbReference>
<dbReference type="SUPFAM" id="SSF53323">
    <property type="entry name" value="Pyruvate-ferredoxin oxidoreductase, PFOR, domain III"/>
    <property type="match status" value="1"/>
</dbReference>
<dbReference type="InterPro" id="IPR002869">
    <property type="entry name" value="Pyrv_flavodox_OxRed_cen"/>
</dbReference>
<dbReference type="SUPFAM" id="SSF52518">
    <property type="entry name" value="Thiamin diphosphate-binding fold (THDP-binding)"/>
    <property type="match status" value="1"/>
</dbReference>
<dbReference type="RefSeq" id="WP_133868131.1">
    <property type="nucleotide sequence ID" value="NZ_SOAU01000001.1"/>
</dbReference>
<name>A0A4V6Q1W0_9ACTN</name>
<evidence type="ECO:0000256" key="1">
    <source>
        <dbReference type="ARBA" id="ARBA00023002"/>
    </source>
</evidence>
<dbReference type="InterPro" id="IPR019752">
    <property type="entry name" value="Pyrv/ketoisovalerate_OxRed_cat"/>
</dbReference>
<keyword evidence="5" id="KW-1185">Reference proteome</keyword>
<dbReference type="PANTHER" id="PTHR32154:SF20">
    <property type="entry name" value="2-OXOGLUTARATE OXIDOREDUCTASE SUBUNIT KORA"/>
    <property type="match status" value="1"/>
</dbReference>
<evidence type="ECO:0000259" key="2">
    <source>
        <dbReference type="Pfam" id="PF01558"/>
    </source>
</evidence>
<keyword evidence="1" id="KW-0560">Oxidoreductase</keyword>
<comment type="caution">
    <text evidence="4">The sequence shown here is derived from an EMBL/GenBank/DDBJ whole genome shotgun (WGS) entry which is preliminary data.</text>
</comment>
<dbReference type="NCBIfam" id="TIGR03710">
    <property type="entry name" value="OAFO_sf"/>
    <property type="match status" value="1"/>
</dbReference>
<dbReference type="Gene3D" id="3.40.50.970">
    <property type="match status" value="1"/>
</dbReference>
<dbReference type="InterPro" id="IPR009014">
    <property type="entry name" value="Transketo_C/PFOR_II"/>
</dbReference>
<dbReference type="Proteomes" id="UP000294558">
    <property type="component" value="Unassembled WGS sequence"/>
</dbReference>
<accession>A0A4V6Q1W0</accession>
<reference evidence="4 5" key="1">
    <citation type="submission" date="2019-03" db="EMBL/GenBank/DDBJ databases">
        <title>Sequencing the genomes of 1000 actinobacteria strains.</title>
        <authorList>
            <person name="Klenk H.-P."/>
        </authorList>
    </citation>
    <scope>NUCLEOTIDE SEQUENCE [LARGE SCALE GENOMIC DNA]</scope>
    <source>
        <strain evidence="4 5">DSM 18936</strain>
    </source>
</reference>
<proteinExistence type="predicted"/>
<dbReference type="OrthoDB" id="9794954at2"/>
<sequence>MSDTIDRSDSTVLDRLVVRFAGDSGDGMQLTGDRFTSVSASFGNDLSTLPDFPAEIRAPAGTVNGVSSFQVHISDHDITTPGDEPNVLVAMNPAALKADLHRLETGGTLIINEDAFDERNLEKAEYDSNPLDDGSLSGYRVIKVPMTSITKEACEPLGVKPRDAERSKNFFALGLVSFMYTRPIEPTIEWISKKFGKNEQVVGANTAAFKAGFHFGETTEQVGHRYEVKPADLPDGEYTSITGNTALAWGLVAAGQLSKLPVTLGSYPITPASDILHELSKHKHFGIRTLQAEDEIAAVGMALGAAFAGHLGVTTTSGPGVALKSETISLAIAIELPLLIIDIQRGGPSTGLPTKTEAADLNLAMFGRHGEAPIPVVASYSPAQCFHAAIEAARIALKYRTPVILLSDGYLANGSEPWLLPDVDGLPDISVPFQTEFNGTDDDGNPIYLPYLRDDDTLARPWAIPGTPGLMHRVGGLEKADKTGNVNYTPQNHQLMGDLRQAKVERIAADYDPTEVRGDADADICLLTWGSTYAAVHAAWQRQRRDGHKLAWIHLEHLNPLPNDLGDLLRRYPTILVPELNKGQLCNIVRGKYLVDARSVSKMSGLPFRTKEIEDAIEEARS</sequence>
<feature type="domain" description="Pyruvate flavodoxin/ferredoxin oxidoreductase pyrimidine binding" evidence="3">
    <location>
        <begin position="264"/>
        <end position="483"/>
    </location>
</feature>
<dbReference type="Gene3D" id="3.40.50.920">
    <property type="match status" value="1"/>
</dbReference>
<gene>
    <name evidence="4" type="ORF">BDK89_1274</name>
</gene>
<dbReference type="AlphaFoldDB" id="A0A4V6Q1W0"/>
<dbReference type="PANTHER" id="PTHR32154">
    <property type="entry name" value="PYRUVATE-FLAVODOXIN OXIDOREDUCTASE-RELATED"/>
    <property type="match status" value="1"/>
</dbReference>
<organism evidence="4 5">
    <name type="scientific">Ilumatobacter fluminis</name>
    <dbReference type="NCBI Taxonomy" id="467091"/>
    <lineage>
        <taxon>Bacteria</taxon>
        <taxon>Bacillati</taxon>
        <taxon>Actinomycetota</taxon>
        <taxon>Acidimicrobiia</taxon>
        <taxon>Acidimicrobiales</taxon>
        <taxon>Ilumatobacteraceae</taxon>
        <taxon>Ilumatobacter</taxon>
    </lineage>
</organism>
<dbReference type="Gene3D" id="3.40.920.10">
    <property type="entry name" value="Pyruvate-ferredoxin oxidoreductase, PFOR, domain III"/>
    <property type="match status" value="1"/>
</dbReference>
<evidence type="ECO:0000313" key="4">
    <source>
        <dbReference type="EMBL" id="TDT15698.1"/>
    </source>
</evidence>
<evidence type="ECO:0000259" key="3">
    <source>
        <dbReference type="Pfam" id="PF01855"/>
    </source>
</evidence>
<feature type="domain" description="Pyruvate/ketoisovalerate oxidoreductase catalytic" evidence="2">
    <location>
        <begin position="25"/>
        <end position="213"/>
    </location>
</feature>
<dbReference type="SUPFAM" id="SSF52922">
    <property type="entry name" value="TK C-terminal domain-like"/>
    <property type="match status" value="1"/>
</dbReference>
<dbReference type="GO" id="GO:0006979">
    <property type="term" value="P:response to oxidative stress"/>
    <property type="evidence" value="ECO:0007669"/>
    <property type="project" value="TreeGrafter"/>
</dbReference>
<dbReference type="GO" id="GO:0016903">
    <property type="term" value="F:oxidoreductase activity, acting on the aldehyde or oxo group of donors"/>
    <property type="evidence" value="ECO:0007669"/>
    <property type="project" value="InterPro"/>
</dbReference>
<dbReference type="GO" id="GO:0000287">
    <property type="term" value="F:magnesium ion binding"/>
    <property type="evidence" value="ECO:0007669"/>
    <property type="project" value="UniProtKB-ARBA"/>
</dbReference>
<dbReference type="InterPro" id="IPR022367">
    <property type="entry name" value="2-oxoacid/accept_OxRdtase_asu"/>
</dbReference>
<protein>
    <submittedName>
        <fullName evidence="4">2-oxoglutarate ferredoxin oxidoreductase subunit alpha</fullName>
    </submittedName>
</protein>